<dbReference type="PANTHER" id="PTHR11956">
    <property type="entry name" value="ARGINYL-TRNA SYNTHETASE"/>
    <property type="match status" value="1"/>
</dbReference>
<dbReference type="CDD" id="cd07956">
    <property type="entry name" value="Anticodon_Ia_Arg"/>
    <property type="match status" value="1"/>
</dbReference>
<proteinExistence type="inferred from homology"/>
<evidence type="ECO:0000259" key="13">
    <source>
        <dbReference type="SMART" id="SM00836"/>
    </source>
</evidence>
<dbReference type="PANTHER" id="PTHR11956:SF5">
    <property type="entry name" value="ARGININE--TRNA LIGASE, CYTOPLASMIC"/>
    <property type="match status" value="1"/>
</dbReference>
<dbReference type="SMART" id="SM00836">
    <property type="entry name" value="DALR_1"/>
    <property type="match status" value="1"/>
</dbReference>
<evidence type="ECO:0000256" key="7">
    <source>
        <dbReference type="ARBA" id="ARBA00022917"/>
    </source>
</evidence>
<dbReference type="EMBL" id="CP018477">
    <property type="protein sequence ID" value="ASV75594.1"/>
    <property type="molecule type" value="Genomic_DNA"/>
</dbReference>
<dbReference type="Pfam" id="PF00750">
    <property type="entry name" value="tRNA-synt_1d"/>
    <property type="match status" value="2"/>
</dbReference>
<comment type="subunit">
    <text evidence="10">Monomer.</text>
</comment>
<feature type="short sequence motif" description="'HIGH' region" evidence="10">
    <location>
        <begin position="136"/>
        <end position="146"/>
    </location>
</feature>
<evidence type="ECO:0000256" key="2">
    <source>
        <dbReference type="ARBA" id="ARBA00005594"/>
    </source>
</evidence>
<dbReference type="Gene3D" id="3.40.50.620">
    <property type="entry name" value="HUPs"/>
    <property type="match status" value="1"/>
</dbReference>
<dbReference type="InterPro" id="IPR036695">
    <property type="entry name" value="Arg-tRNA-synth_N_sf"/>
</dbReference>
<evidence type="ECO:0000256" key="6">
    <source>
        <dbReference type="ARBA" id="ARBA00022840"/>
    </source>
</evidence>
<dbReference type="InterPro" id="IPR001278">
    <property type="entry name" value="Arg-tRNA-ligase"/>
</dbReference>
<name>A0A286RHZ6_9BACT</name>
<evidence type="ECO:0000256" key="1">
    <source>
        <dbReference type="ARBA" id="ARBA00004496"/>
    </source>
</evidence>
<dbReference type="Pfam" id="PF05746">
    <property type="entry name" value="DALR_1"/>
    <property type="match status" value="1"/>
</dbReference>
<dbReference type="Pfam" id="PF03485">
    <property type="entry name" value="Arg_tRNA_synt_N"/>
    <property type="match status" value="1"/>
</dbReference>
<evidence type="ECO:0000256" key="10">
    <source>
        <dbReference type="HAMAP-Rule" id="MF_00123"/>
    </source>
</evidence>
<dbReference type="SUPFAM" id="SSF55190">
    <property type="entry name" value="Arginyl-tRNA synthetase (ArgRS), N-terminal 'additional' domain"/>
    <property type="match status" value="1"/>
</dbReference>
<dbReference type="Gene3D" id="1.10.730.10">
    <property type="entry name" value="Isoleucyl-tRNA Synthetase, Domain 1"/>
    <property type="match status" value="1"/>
</dbReference>
<dbReference type="AlphaFoldDB" id="A0A286RHZ6"/>
<comment type="similarity">
    <text evidence="2 10 11">Belongs to the class-I aminoacyl-tRNA synthetase family.</text>
</comment>
<feature type="coiled-coil region" evidence="12">
    <location>
        <begin position="217"/>
        <end position="285"/>
    </location>
</feature>
<evidence type="ECO:0000313" key="15">
    <source>
        <dbReference type="EMBL" id="ASV75594.1"/>
    </source>
</evidence>
<dbReference type="InterPro" id="IPR009080">
    <property type="entry name" value="tRNAsynth_Ia_anticodon-bd"/>
</dbReference>
<dbReference type="PROSITE" id="PS00178">
    <property type="entry name" value="AA_TRNA_LIGASE_I"/>
    <property type="match status" value="1"/>
</dbReference>
<keyword evidence="16" id="KW-1185">Reference proteome</keyword>
<dbReference type="GO" id="GO:0005524">
    <property type="term" value="F:ATP binding"/>
    <property type="evidence" value="ECO:0007669"/>
    <property type="project" value="UniProtKB-UniRule"/>
</dbReference>
<feature type="domain" description="Arginyl tRNA synthetase N-terminal" evidence="14">
    <location>
        <begin position="17"/>
        <end position="100"/>
    </location>
</feature>
<dbReference type="FunFam" id="1.10.730.10:FF:000008">
    <property type="entry name" value="Arginine--tRNA ligase"/>
    <property type="match status" value="1"/>
</dbReference>
<dbReference type="InterPro" id="IPR014729">
    <property type="entry name" value="Rossmann-like_a/b/a_fold"/>
</dbReference>
<evidence type="ECO:0000256" key="3">
    <source>
        <dbReference type="ARBA" id="ARBA00022490"/>
    </source>
</evidence>
<feature type="domain" description="DALR anticodon binding" evidence="13">
    <location>
        <begin position="548"/>
        <end position="667"/>
    </location>
</feature>
<dbReference type="InterPro" id="IPR001412">
    <property type="entry name" value="aa-tRNA-synth_I_CS"/>
</dbReference>
<dbReference type="GO" id="GO:0006420">
    <property type="term" value="P:arginyl-tRNA aminoacylation"/>
    <property type="evidence" value="ECO:0007669"/>
    <property type="project" value="UniProtKB-UniRule"/>
</dbReference>
<evidence type="ECO:0000313" key="16">
    <source>
        <dbReference type="Proteomes" id="UP000215086"/>
    </source>
</evidence>
<evidence type="ECO:0000256" key="4">
    <source>
        <dbReference type="ARBA" id="ARBA00022598"/>
    </source>
</evidence>
<gene>
    <name evidence="10" type="primary">argS</name>
    <name evidence="15" type="ORF">THTE_2992</name>
</gene>
<evidence type="ECO:0000256" key="11">
    <source>
        <dbReference type="RuleBase" id="RU363038"/>
    </source>
</evidence>
<accession>A0A286RHZ6</accession>
<keyword evidence="7 10" id="KW-0648">Protein biosynthesis</keyword>
<dbReference type="Gene3D" id="3.30.1360.70">
    <property type="entry name" value="Arginyl tRNA synthetase N-terminal domain"/>
    <property type="match status" value="1"/>
</dbReference>
<comment type="catalytic activity">
    <reaction evidence="9 10">
        <text>tRNA(Arg) + L-arginine + ATP = L-arginyl-tRNA(Arg) + AMP + diphosphate</text>
        <dbReference type="Rhea" id="RHEA:20301"/>
        <dbReference type="Rhea" id="RHEA-COMP:9658"/>
        <dbReference type="Rhea" id="RHEA-COMP:9673"/>
        <dbReference type="ChEBI" id="CHEBI:30616"/>
        <dbReference type="ChEBI" id="CHEBI:32682"/>
        <dbReference type="ChEBI" id="CHEBI:33019"/>
        <dbReference type="ChEBI" id="CHEBI:78442"/>
        <dbReference type="ChEBI" id="CHEBI:78513"/>
        <dbReference type="ChEBI" id="CHEBI:456215"/>
        <dbReference type="EC" id="6.1.1.19"/>
    </reaction>
</comment>
<dbReference type="EC" id="6.1.1.19" evidence="10"/>
<evidence type="ECO:0000256" key="12">
    <source>
        <dbReference type="SAM" id="Coils"/>
    </source>
</evidence>
<keyword evidence="3 10" id="KW-0963">Cytoplasm</keyword>
<dbReference type="GO" id="GO:0005737">
    <property type="term" value="C:cytoplasm"/>
    <property type="evidence" value="ECO:0007669"/>
    <property type="project" value="UniProtKB-SubCell"/>
</dbReference>
<dbReference type="InterPro" id="IPR008909">
    <property type="entry name" value="DALR_anticod-bd"/>
</dbReference>
<dbReference type="CDD" id="cd00671">
    <property type="entry name" value="ArgRS_core"/>
    <property type="match status" value="1"/>
</dbReference>
<reference evidence="15 16" key="1">
    <citation type="journal article" name="Front. Microbiol.">
        <title>Sugar Metabolism of the First Thermophilic Planctomycete Thermogutta terrifontis: Comparative Genomic and Transcriptomic Approaches.</title>
        <authorList>
            <person name="Elcheninov A.G."/>
            <person name="Menzel P."/>
            <person name="Gudbergsdottir S.R."/>
            <person name="Slesarev A.I."/>
            <person name="Kadnikov V.V."/>
            <person name="Krogh A."/>
            <person name="Bonch-Osmolovskaya E.A."/>
            <person name="Peng X."/>
            <person name="Kublanov I.V."/>
        </authorList>
    </citation>
    <scope>NUCLEOTIDE SEQUENCE [LARGE SCALE GENOMIC DNA]</scope>
    <source>
        <strain evidence="15 16">R1</strain>
    </source>
</reference>
<comment type="subcellular location">
    <subcellularLocation>
        <location evidence="1 10">Cytoplasm</location>
    </subcellularLocation>
</comment>
<dbReference type="KEGG" id="ttf:THTE_2992"/>
<evidence type="ECO:0000256" key="9">
    <source>
        <dbReference type="ARBA" id="ARBA00049339"/>
    </source>
</evidence>
<sequence>MEASFGAKGSCTMNILEELRVRFRPILAQLTSDPESYLKLLRPTQDERLGDYQADLAMPLAKALRRKPREIAEEIVAALDVADMAHPPEIAGPGFINFRLRDEYLEKCLQALLEDPRLGVPPVEKVETIIIDYSAPNVAKPMHVGHIRSTVIGDAIYRTLRFVGHRVISDNHIGDWGTQFGMIIYGYRHFLDEDAYKKNPTAELARLYRLVRQLIDYQEAVQKIAELEGRLQAKEQELAGVSSNQTSAAATKMEDKKRRELQEEIEELREELEELRRKRAAVEDNPTLYEWAKAHPNIEQDVLQETAKLHAGDEENLRLWREFLPHSLDEMNRIYRRLGIRFDYTLGESFYHDRLGPLVEELVQKGLARESEGAICIFFPDIDTPMIIRKQDGAFLYATTDLATLRYRMETWNPDAILYVVDFRQSLHFRQLFAAARMMGYDRVKLVHVSFGTVLGEDGRPFKTREGDVVGLESLLDEAVRRAYQIVCANDDAKPTGPELSEEERRRIAEVVGIGALKYADLSQNRTSDYVFSYDKMLAMTGNTGTYMQYAYARIQNIFAKGGVDVTTLRKLDGPIHLKHPAERALGREILRFPEAIQLVLEDYRPNQLTGYLFSLANRFSTFYESCPVLQAADSEERQSRLLLCDLTARVIRQGLELLGIEVVNRM</sequence>
<dbReference type="InterPro" id="IPR005148">
    <property type="entry name" value="Arg-tRNA-synth_N"/>
</dbReference>
<evidence type="ECO:0000259" key="14">
    <source>
        <dbReference type="SMART" id="SM01016"/>
    </source>
</evidence>
<keyword evidence="12" id="KW-0175">Coiled coil</keyword>
<dbReference type="SUPFAM" id="SSF52374">
    <property type="entry name" value="Nucleotidylyl transferase"/>
    <property type="match status" value="1"/>
</dbReference>
<dbReference type="SUPFAM" id="SSF47323">
    <property type="entry name" value="Anticodon-binding domain of a subclass of class I aminoacyl-tRNA synthetases"/>
    <property type="match status" value="1"/>
</dbReference>
<keyword evidence="8 10" id="KW-0030">Aminoacyl-tRNA synthetase</keyword>
<dbReference type="SMART" id="SM01016">
    <property type="entry name" value="Arg_tRNA_synt_N"/>
    <property type="match status" value="1"/>
</dbReference>
<evidence type="ECO:0000256" key="5">
    <source>
        <dbReference type="ARBA" id="ARBA00022741"/>
    </source>
</evidence>
<dbReference type="PRINTS" id="PR01038">
    <property type="entry name" value="TRNASYNTHARG"/>
</dbReference>
<dbReference type="Proteomes" id="UP000215086">
    <property type="component" value="Chromosome"/>
</dbReference>
<evidence type="ECO:0000256" key="8">
    <source>
        <dbReference type="ARBA" id="ARBA00023146"/>
    </source>
</evidence>
<dbReference type="InterPro" id="IPR035684">
    <property type="entry name" value="ArgRS_core"/>
</dbReference>
<keyword evidence="4 10" id="KW-0436">Ligase</keyword>
<keyword evidence="5 10" id="KW-0547">Nucleotide-binding</keyword>
<dbReference type="HAMAP" id="MF_00123">
    <property type="entry name" value="Arg_tRNA_synth"/>
    <property type="match status" value="1"/>
</dbReference>
<keyword evidence="6 10" id="KW-0067">ATP-binding</keyword>
<dbReference type="GO" id="GO:0004814">
    <property type="term" value="F:arginine-tRNA ligase activity"/>
    <property type="evidence" value="ECO:0007669"/>
    <property type="project" value="UniProtKB-UniRule"/>
</dbReference>
<protein>
    <recommendedName>
        <fullName evidence="10">Arginine--tRNA ligase</fullName>
        <ecNumber evidence="10">6.1.1.19</ecNumber>
    </recommendedName>
    <alternativeName>
        <fullName evidence="10">Arginyl-tRNA synthetase</fullName>
        <shortName evidence="10">ArgRS</shortName>
    </alternativeName>
</protein>
<organism evidence="15 16">
    <name type="scientific">Thermogutta terrifontis</name>
    <dbReference type="NCBI Taxonomy" id="1331910"/>
    <lineage>
        <taxon>Bacteria</taxon>
        <taxon>Pseudomonadati</taxon>
        <taxon>Planctomycetota</taxon>
        <taxon>Planctomycetia</taxon>
        <taxon>Pirellulales</taxon>
        <taxon>Thermoguttaceae</taxon>
        <taxon>Thermogutta</taxon>
    </lineage>
</organism>
<dbReference type="NCBIfam" id="TIGR00456">
    <property type="entry name" value="argS"/>
    <property type="match status" value="1"/>
</dbReference>